<dbReference type="PANTHER" id="PTHR15427">
    <property type="entry name" value="EMILIN ELASTIN MICROFIBRIL INTERFACE-LOCATED PROTEIN ELASTIN MICROFIBRIL INTERFACER"/>
    <property type="match status" value="1"/>
</dbReference>
<dbReference type="Ensembl" id="ENSOKIT00005070351.1">
    <property type="protein sequence ID" value="ENSOKIP00005066144.1"/>
    <property type="gene ID" value="ENSOKIG00005028421.1"/>
</dbReference>
<dbReference type="SMART" id="SM00110">
    <property type="entry name" value="C1Q"/>
    <property type="match status" value="1"/>
</dbReference>
<dbReference type="PROSITE" id="PS50871">
    <property type="entry name" value="C1Q"/>
    <property type="match status" value="1"/>
</dbReference>
<dbReference type="InterPro" id="IPR001073">
    <property type="entry name" value="C1q_dom"/>
</dbReference>
<evidence type="ECO:0000256" key="1">
    <source>
        <dbReference type="ARBA" id="ARBA00004498"/>
    </source>
</evidence>
<dbReference type="InterPro" id="IPR050392">
    <property type="entry name" value="Collagen/C1q_domain"/>
</dbReference>
<evidence type="ECO:0000256" key="5">
    <source>
        <dbReference type="SAM" id="SignalP"/>
    </source>
</evidence>
<keyword evidence="5" id="KW-0732">Signal</keyword>
<feature type="compositionally biased region" description="Basic and acidic residues" evidence="4">
    <location>
        <begin position="243"/>
        <end position="252"/>
    </location>
</feature>
<accession>A0A8C7I1A9</accession>
<evidence type="ECO:0000256" key="2">
    <source>
        <dbReference type="ARBA" id="ARBA00022525"/>
    </source>
</evidence>
<evidence type="ECO:0000256" key="4">
    <source>
        <dbReference type="SAM" id="MobiDB-lite"/>
    </source>
</evidence>
<feature type="region of interest" description="Disordered" evidence="4">
    <location>
        <begin position="28"/>
        <end position="111"/>
    </location>
</feature>
<feature type="domain" description="C1q" evidence="6">
    <location>
        <begin position="303"/>
        <end position="438"/>
    </location>
</feature>
<feature type="compositionally biased region" description="Basic and acidic residues" evidence="4">
    <location>
        <begin position="42"/>
        <end position="51"/>
    </location>
</feature>
<evidence type="ECO:0000313" key="7">
    <source>
        <dbReference type="Ensembl" id="ENSOKIP00005066144.1"/>
    </source>
</evidence>
<dbReference type="SUPFAM" id="SSF49842">
    <property type="entry name" value="TNF-like"/>
    <property type="match status" value="2"/>
</dbReference>
<organism evidence="7 8">
    <name type="scientific">Oncorhynchus kisutch</name>
    <name type="common">Coho salmon</name>
    <name type="synonym">Salmo kisutch</name>
    <dbReference type="NCBI Taxonomy" id="8019"/>
    <lineage>
        <taxon>Eukaryota</taxon>
        <taxon>Metazoa</taxon>
        <taxon>Chordata</taxon>
        <taxon>Craniata</taxon>
        <taxon>Vertebrata</taxon>
        <taxon>Euteleostomi</taxon>
        <taxon>Actinopterygii</taxon>
        <taxon>Neopterygii</taxon>
        <taxon>Teleostei</taxon>
        <taxon>Protacanthopterygii</taxon>
        <taxon>Salmoniformes</taxon>
        <taxon>Salmonidae</taxon>
        <taxon>Salmoninae</taxon>
        <taxon>Oncorhynchus</taxon>
    </lineage>
</organism>
<evidence type="ECO:0000259" key="6">
    <source>
        <dbReference type="PROSITE" id="PS50871"/>
    </source>
</evidence>
<feature type="compositionally biased region" description="Low complexity" evidence="4">
    <location>
        <begin position="271"/>
        <end position="286"/>
    </location>
</feature>
<comment type="subcellular location">
    <subcellularLocation>
        <location evidence="1">Secreted</location>
        <location evidence="1">Extracellular space</location>
        <location evidence="1">Extracellular matrix</location>
    </subcellularLocation>
</comment>
<evidence type="ECO:0000313" key="8">
    <source>
        <dbReference type="Proteomes" id="UP000694557"/>
    </source>
</evidence>
<keyword evidence="2" id="KW-0964">Secreted</keyword>
<protein>
    <recommendedName>
        <fullName evidence="6">C1q domain-containing protein</fullName>
    </recommendedName>
</protein>
<reference evidence="7" key="1">
    <citation type="submission" date="2025-08" db="UniProtKB">
        <authorList>
            <consortium name="Ensembl"/>
        </authorList>
    </citation>
    <scope>IDENTIFICATION</scope>
</reference>
<dbReference type="Gene3D" id="2.60.120.40">
    <property type="match status" value="2"/>
</dbReference>
<feature type="signal peptide" evidence="5">
    <location>
        <begin position="1"/>
        <end position="15"/>
    </location>
</feature>
<dbReference type="Pfam" id="PF00386">
    <property type="entry name" value="C1q"/>
    <property type="match status" value="1"/>
</dbReference>
<feature type="compositionally biased region" description="Basic and acidic residues" evidence="4">
    <location>
        <begin position="147"/>
        <end position="162"/>
    </location>
</feature>
<proteinExistence type="predicted"/>
<dbReference type="GeneTree" id="ENSGT00940000154936"/>
<keyword evidence="8" id="KW-1185">Reference proteome</keyword>
<dbReference type="Proteomes" id="UP000694557">
    <property type="component" value="Unassembled WGS sequence"/>
</dbReference>
<dbReference type="InterPro" id="IPR008983">
    <property type="entry name" value="Tumour_necrosis_fac-like_dom"/>
</dbReference>
<dbReference type="PANTHER" id="PTHR15427:SF43">
    <property type="entry name" value="COMPLEMENT COMPONENT 1, Q SUBCOMPONENT, B CHAIN PRECURSOR"/>
    <property type="match status" value="1"/>
</dbReference>
<keyword evidence="3" id="KW-0272">Extracellular matrix</keyword>
<feature type="region of interest" description="Disordered" evidence="4">
    <location>
        <begin position="236"/>
        <end position="303"/>
    </location>
</feature>
<name>A0A8C7I1A9_ONCKI</name>
<reference evidence="7" key="2">
    <citation type="submission" date="2025-09" db="UniProtKB">
        <authorList>
            <consortium name="Ensembl"/>
        </authorList>
    </citation>
    <scope>IDENTIFICATION</scope>
</reference>
<sequence>MVCFCIAMGAMLSLALPDLVTMETCTSAGTPGLHGFPGLPGRDGRDGETGEKGVPGVVSGPGQIPEGGQKGEPGVKGAVGKLGRSGVRGDKGSPGSEGPRGEPGESGSAGSLFHSAFSVARGTASPPEKASPIRFTSVITDVNKDYNTETGRFRTTDTKEPLRSPQSSENDRPPTTDPSQRLADDGTYQMATWWLRWGTAAVMVASILASLVTSVAMEPSCNANLGYPGIPGIPGAHGANGKDGPKGEKGDPGESGLRGKGLKGEPGESGPPGRSGLQGNPGRLGPKGPPGPPGEKGSPSGVDSSLTSFFSCKRNTIQQPPKNLPIRFDGPILSGLDPSLEGASLKDGLFKCTISGVYFFTYHLSAKSLICVNLKKGPETKVGFCDSSSGFMVTSGSVVLDLLEGDVVSLQPTDNNAIITKEERADNTFTGFLILPNS</sequence>
<gene>
    <name evidence="7" type="primary">c1qb</name>
</gene>
<feature type="chain" id="PRO_5034413851" description="C1q domain-containing protein" evidence="5">
    <location>
        <begin position="16"/>
        <end position="438"/>
    </location>
</feature>
<feature type="region of interest" description="Disordered" evidence="4">
    <location>
        <begin position="147"/>
        <end position="184"/>
    </location>
</feature>
<evidence type="ECO:0000256" key="3">
    <source>
        <dbReference type="ARBA" id="ARBA00022530"/>
    </source>
</evidence>
<dbReference type="AlphaFoldDB" id="A0A8C7I1A9"/>